<proteinExistence type="predicted"/>
<dbReference type="PANTHER" id="PTHR13115">
    <property type="entry name" value="RNA POLYMERASE-ASSOCIATED PROTEIN RTF1 HOMOLOG"/>
    <property type="match status" value="1"/>
</dbReference>
<dbReference type="Gene3D" id="3.90.70.200">
    <property type="entry name" value="Plus-3 domain"/>
    <property type="match status" value="1"/>
</dbReference>
<organism evidence="7 8">
    <name type="scientific">Metschnikowia bicuspidata var. bicuspidata NRRL YB-4993</name>
    <dbReference type="NCBI Taxonomy" id="869754"/>
    <lineage>
        <taxon>Eukaryota</taxon>
        <taxon>Fungi</taxon>
        <taxon>Dikarya</taxon>
        <taxon>Ascomycota</taxon>
        <taxon>Saccharomycotina</taxon>
        <taxon>Pichiomycetes</taxon>
        <taxon>Metschnikowiaceae</taxon>
        <taxon>Metschnikowia</taxon>
    </lineage>
</organism>
<dbReference type="AlphaFoldDB" id="A0A1A0H9W6"/>
<feature type="compositionally biased region" description="Acidic residues" evidence="5">
    <location>
        <begin position="34"/>
        <end position="47"/>
    </location>
</feature>
<dbReference type="GO" id="GO:0090262">
    <property type="term" value="P:regulation of transcription-coupled nucleotide-excision repair"/>
    <property type="evidence" value="ECO:0007669"/>
    <property type="project" value="EnsemblFungi"/>
</dbReference>
<dbReference type="GO" id="GO:0006353">
    <property type="term" value="P:DNA-templated transcription termination"/>
    <property type="evidence" value="ECO:0007669"/>
    <property type="project" value="EnsemblFungi"/>
</dbReference>
<dbReference type="GO" id="GO:0016593">
    <property type="term" value="C:Cdc73/Paf1 complex"/>
    <property type="evidence" value="ECO:0007669"/>
    <property type="project" value="EnsemblFungi"/>
</dbReference>
<evidence type="ECO:0000256" key="3">
    <source>
        <dbReference type="ARBA" id="ARBA00023163"/>
    </source>
</evidence>
<evidence type="ECO:0000256" key="2">
    <source>
        <dbReference type="ARBA" id="ARBA00023015"/>
    </source>
</evidence>
<evidence type="ECO:0000256" key="4">
    <source>
        <dbReference type="ARBA" id="ARBA00023242"/>
    </source>
</evidence>
<evidence type="ECO:0000256" key="1">
    <source>
        <dbReference type="ARBA" id="ARBA00004123"/>
    </source>
</evidence>
<feature type="region of interest" description="Disordered" evidence="5">
    <location>
        <begin position="416"/>
        <end position="440"/>
    </location>
</feature>
<feature type="domain" description="Plus3" evidence="6">
    <location>
        <begin position="214"/>
        <end position="349"/>
    </location>
</feature>
<keyword evidence="3" id="KW-0804">Transcription</keyword>
<dbReference type="PROSITE" id="PS51360">
    <property type="entry name" value="PLUS3"/>
    <property type="match status" value="1"/>
</dbReference>
<dbReference type="OrthoDB" id="166375at2759"/>
<feature type="compositionally biased region" description="Low complexity" evidence="5">
    <location>
        <begin position="420"/>
        <end position="429"/>
    </location>
</feature>
<dbReference type="GO" id="GO:1990269">
    <property type="term" value="F:RNA polymerase II C-terminal domain phosphoserine binding"/>
    <property type="evidence" value="ECO:0007669"/>
    <property type="project" value="EnsemblFungi"/>
</dbReference>
<reference evidence="7 8" key="1">
    <citation type="submission" date="2016-05" db="EMBL/GenBank/DDBJ databases">
        <title>Comparative genomics of biotechnologically important yeasts.</title>
        <authorList>
            <consortium name="DOE Joint Genome Institute"/>
            <person name="Riley R."/>
            <person name="Haridas S."/>
            <person name="Wolfe K.H."/>
            <person name="Lopes M.R."/>
            <person name="Hittinger C.T."/>
            <person name="Goker M."/>
            <person name="Salamov A."/>
            <person name="Wisecaver J."/>
            <person name="Long T.M."/>
            <person name="Aerts A.L."/>
            <person name="Barry K."/>
            <person name="Choi C."/>
            <person name="Clum A."/>
            <person name="Coughlan A.Y."/>
            <person name="Deshpande S."/>
            <person name="Douglass A.P."/>
            <person name="Hanson S.J."/>
            <person name="Klenk H.-P."/>
            <person name="LaButti K."/>
            <person name="Lapidus A."/>
            <person name="Lindquist E."/>
            <person name="Lipzen A."/>
            <person name="Meier-kolthoff J.P."/>
            <person name="Ohm R.A."/>
            <person name="Otillar R.P."/>
            <person name="Pangilinan J."/>
            <person name="Peng Y."/>
            <person name="Rokas A."/>
            <person name="Rosa C.A."/>
            <person name="Scheuner C."/>
            <person name="Sibirny A.A."/>
            <person name="Slot J.C."/>
            <person name="Stielow J.B."/>
            <person name="Sun H."/>
            <person name="Kurtzman C.P."/>
            <person name="Blackwell M."/>
            <person name="Grigoriev I.V."/>
            <person name="Jeffries T.W."/>
        </authorList>
    </citation>
    <scope>NUCLEOTIDE SEQUENCE [LARGE SCALE GENOMIC DNA]</scope>
    <source>
        <strain evidence="7 8">NRRL YB-4993</strain>
    </source>
</reference>
<protein>
    <submittedName>
        <fullName evidence="7">Plus-3-domain-containing protein</fullName>
    </submittedName>
</protein>
<dbReference type="InterPro" id="IPR036128">
    <property type="entry name" value="Plus3-like_sf"/>
</dbReference>
<feature type="compositionally biased region" description="Acidic residues" evidence="5">
    <location>
        <begin position="168"/>
        <end position="183"/>
    </location>
</feature>
<feature type="region of interest" description="Disordered" evidence="5">
    <location>
        <begin position="102"/>
        <end position="188"/>
    </location>
</feature>
<dbReference type="STRING" id="869754.A0A1A0H9W6"/>
<name>A0A1A0H9W6_9ASCO</name>
<dbReference type="Pfam" id="PF03126">
    <property type="entry name" value="Plus-3"/>
    <property type="match status" value="1"/>
</dbReference>
<dbReference type="GO" id="GO:0000791">
    <property type="term" value="C:euchromatin"/>
    <property type="evidence" value="ECO:0007669"/>
    <property type="project" value="EnsemblFungi"/>
</dbReference>
<dbReference type="GO" id="GO:0001015">
    <property type="term" value="P:snoRNA transcription by RNA polymerase II"/>
    <property type="evidence" value="ECO:0007669"/>
    <property type="project" value="EnsemblFungi"/>
</dbReference>
<keyword evidence="8" id="KW-1185">Reference proteome</keyword>
<comment type="subcellular location">
    <subcellularLocation>
        <location evidence="1">Nucleus</location>
    </subcellularLocation>
</comment>
<evidence type="ECO:0000313" key="7">
    <source>
        <dbReference type="EMBL" id="OBA20668.1"/>
    </source>
</evidence>
<keyword evidence="4" id="KW-0539">Nucleus</keyword>
<feature type="compositionally biased region" description="Polar residues" evidence="5">
    <location>
        <begin position="116"/>
        <end position="128"/>
    </location>
</feature>
<feature type="compositionally biased region" description="Basic and acidic residues" evidence="5">
    <location>
        <begin position="150"/>
        <end position="167"/>
    </location>
</feature>
<evidence type="ECO:0000313" key="8">
    <source>
        <dbReference type="Proteomes" id="UP000092555"/>
    </source>
</evidence>
<dbReference type="Proteomes" id="UP000092555">
    <property type="component" value="Unassembled WGS sequence"/>
</dbReference>
<dbReference type="SUPFAM" id="SSF159042">
    <property type="entry name" value="Plus3-like"/>
    <property type="match status" value="1"/>
</dbReference>
<dbReference type="GO" id="GO:0031126">
    <property type="term" value="P:sno(s)RNA 3'-end processing"/>
    <property type="evidence" value="ECO:0007669"/>
    <property type="project" value="EnsemblFungi"/>
</dbReference>
<dbReference type="GO" id="GO:0032968">
    <property type="term" value="P:positive regulation of transcription elongation by RNA polymerase II"/>
    <property type="evidence" value="ECO:0007669"/>
    <property type="project" value="EnsemblFungi"/>
</dbReference>
<dbReference type="EMBL" id="LXTC01000004">
    <property type="protein sequence ID" value="OBA20668.1"/>
    <property type="molecule type" value="Genomic_DNA"/>
</dbReference>
<dbReference type="SMART" id="SM00719">
    <property type="entry name" value="Plus3"/>
    <property type="match status" value="1"/>
</dbReference>
<dbReference type="PANTHER" id="PTHR13115:SF8">
    <property type="entry name" value="RNA POLYMERASE-ASSOCIATED PROTEIN RTF1 HOMOLOG"/>
    <property type="match status" value="1"/>
</dbReference>
<dbReference type="GO" id="GO:0031124">
    <property type="term" value="P:mRNA 3'-end processing"/>
    <property type="evidence" value="ECO:0007669"/>
    <property type="project" value="EnsemblFungi"/>
</dbReference>
<feature type="compositionally biased region" description="Basic and acidic residues" evidence="5">
    <location>
        <begin position="102"/>
        <end position="114"/>
    </location>
</feature>
<dbReference type="GO" id="GO:0070911">
    <property type="term" value="P:global genome nucleotide-excision repair"/>
    <property type="evidence" value="ECO:0007669"/>
    <property type="project" value="EnsemblFungi"/>
</dbReference>
<gene>
    <name evidence="7" type="ORF">METBIDRAFT_43641</name>
</gene>
<dbReference type="GO" id="GO:0003677">
    <property type="term" value="F:DNA binding"/>
    <property type="evidence" value="ECO:0007669"/>
    <property type="project" value="InterPro"/>
</dbReference>
<keyword evidence="2" id="KW-0805">Transcription regulation</keyword>
<accession>A0A1A0H9W6</accession>
<dbReference type="InterPro" id="IPR004343">
    <property type="entry name" value="Plus-3_dom"/>
</dbReference>
<dbReference type="RefSeq" id="XP_018711190.1">
    <property type="nucleotide sequence ID" value="XM_018857683.1"/>
</dbReference>
<sequence>MSDLDDDLLALAGADSGSEHEVLDVPSKQHSAEDSAEDGEFDPEVDVEFGSRGAEDTAQNGADSSDEGAPLANPYPLEGKYRDEADRARLLAMDEVEREQALFERSQEMDRYTEKTYLQQRMRQQKTQGVEPKTRALSRKTGVPTAKTDTLSELRKQREQRTRRREDDYEDDDDAGAEDDSEQDAGFSDASADAADGVVWGAGALQHRPRTYVRATAADINKIRVGRSFLGKFLYYKEFAEAVAHTFGKINVGVDRRTRQPMYRAVQIEEVVLHPHKQYRMGDGKTDMYLLVSQNNAQKKEFPLSVFSDADITPDEFARYAAELAKLNEEVPYVDDVNEKAEQLHRLMNSGLSNKDIDEMVSRRQKLLKGITAYDAVYQKSKVLDELKVARQENNTARVKELTAQLNTLEQVLYKDNARSSQSSSTSMSKVNERNRKLNQTNIRKAEVKSSFLRKTTDLSDGDPFSRLKTTTRIFYQELVNEENQKALQDAQANFESRIAEKSEQEAKIASSKYRVLGNFDKLIAQVDIDFSPRL</sequence>
<dbReference type="GO" id="GO:0003723">
    <property type="term" value="F:RNA binding"/>
    <property type="evidence" value="ECO:0007669"/>
    <property type="project" value="EnsemblFungi"/>
</dbReference>
<dbReference type="GO" id="GO:0006368">
    <property type="term" value="P:transcription elongation by RNA polymerase II"/>
    <property type="evidence" value="ECO:0007669"/>
    <property type="project" value="EnsemblFungi"/>
</dbReference>
<feature type="region of interest" description="Disordered" evidence="5">
    <location>
        <begin position="1"/>
        <end position="80"/>
    </location>
</feature>
<dbReference type="GeneID" id="30030659"/>
<dbReference type="GO" id="GO:0042138">
    <property type="term" value="P:meiotic DNA double-strand break formation"/>
    <property type="evidence" value="ECO:0007669"/>
    <property type="project" value="EnsemblFungi"/>
</dbReference>
<evidence type="ECO:0000259" key="6">
    <source>
        <dbReference type="PROSITE" id="PS51360"/>
    </source>
</evidence>
<evidence type="ECO:0000256" key="5">
    <source>
        <dbReference type="SAM" id="MobiDB-lite"/>
    </source>
</evidence>
<comment type="caution">
    <text evidence="7">The sequence shown here is derived from an EMBL/GenBank/DDBJ whole genome shotgun (WGS) entry which is preliminary data.</text>
</comment>
<dbReference type="GO" id="GO:0000122">
    <property type="term" value="P:negative regulation of transcription by RNA polymerase II"/>
    <property type="evidence" value="ECO:0007669"/>
    <property type="project" value="EnsemblFungi"/>
</dbReference>
<dbReference type="GO" id="GO:2001209">
    <property type="term" value="P:positive regulation of transcription elongation by RNA polymerase I"/>
    <property type="evidence" value="ECO:0007669"/>
    <property type="project" value="EnsemblFungi"/>
</dbReference>